<dbReference type="InterPro" id="IPR010583">
    <property type="entry name" value="MipA"/>
</dbReference>
<gene>
    <name evidence="1" type="ORF">SAMN04487959_105269</name>
</gene>
<organism evidence="1 2">
    <name type="scientific">Modicisalibacter xianhensis</name>
    <dbReference type="NCBI Taxonomy" id="442341"/>
    <lineage>
        <taxon>Bacteria</taxon>
        <taxon>Pseudomonadati</taxon>
        <taxon>Pseudomonadota</taxon>
        <taxon>Gammaproteobacteria</taxon>
        <taxon>Oceanospirillales</taxon>
        <taxon>Halomonadaceae</taxon>
        <taxon>Modicisalibacter</taxon>
    </lineage>
</organism>
<protein>
    <submittedName>
        <fullName evidence="1">MltA-interacting protein MipA</fullName>
    </submittedName>
</protein>
<dbReference type="EMBL" id="FOPY01000005">
    <property type="protein sequence ID" value="SFH55592.1"/>
    <property type="molecule type" value="Genomic_DNA"/>
</dbReference>
<proteinExistence type="predicted"/>
<dbReference type="Proteomes" id="UP000199040">
    <property type="component" value="Unassembled WGS sequence"/>
</dbReference>
<evidence type="ECO:0000313" key="2">
    <source>
        <dbReference type="Proteomes" id="UP000199040"/>
    </source>
</evidence>
<keyword evidence="2" id="KW-1185">Reference proteome</keyword>
<dbReference type="Pfam" id="PF06629">
    <property type="entry name" value="MipA"/>
    <property type="match status" value="1"/>
</dbReference>
<name>A0A1I3B054_9GAMM</name>
<accession>A0A1I3B054</accession>
<reference evidence="1 2" key="1">
    <citation type="submission" date="2016-10" db="EMBL/GenBank/DDBJ databases">
        <authorList>
            <person name="de Groot N.N."/>
        </authorList>
    </citation>
    <scope>NUCLEOTIDE SEQUENCE [LARGE SCALE GENOMIC DNA]</scope>
    <source>
        <strain evidence="1 2">CGMCC 1.6848</strain>
    </source>
</reference>
<evidence type="ECO:0000313" key="1">
    <source>
        <dbReference type="EMBL" id="SFH55592.1"/>
    </source>
</evidence>
<dbReference type="AlphaFoldDB" id="A0A1I3B054"/>
<sequence>MAHADAIGIGHEATDLLGAPFVPQLSGYPADQAGQALGRLPGKSASPVAESRISSRESARFGLSAYGPDEGYFRFGLGGSLSYWLTPEESITGLAGVSQLTGDAEDSPIVDDIGDVTQAYVGAFIRYRF</sequence>